<sequence length="160" mass="18531">MTGQRIEYRTVGIEVAESEANWVRLDWSGHEIIVAARKLDGPVVVVRMDNDNGDVVESVDLGEVDQDIEITWTVKRLELLLMEVEADELMLIDSGKQSRCKPVLLTKERGEVVSWKRVKDRRFTRGWRWERDEQFNPEDEVFVFLNGETGDISVRNRKGV</sequence>
<name>A0A857N4T8_9BACT</name>
<reference evidence="2" key="1">
    <citation type="journal article" date="2020" name="Microorganisms">
        <title>Complete Genome of a Member of a New Bacterial Lineage in the Microgenomates Group Reveals an Unusual Nucleotide Composition Disparity Between Two Strands of DNA and Limited Metabolic Potential.</title>
        <authorList>
            <person name="Kadnikov V.V."/>
            <person name="Mardanov A.V."/>
            <person name="Beletsky A.V."/>
            <person name="Karnachuk O.V."/>
            <person name="Ravin N.V."/>
        </authorList>
    </citation>
    <scope>NUCLEOTIDE SEQUENCE [LARGE SCALE GENOMIC DNA]</scope>
</reference>
<evidence type="ECO:0000313" key="1">
    <source>
        <dbReference type="EMBL" id="QHO63056.1"/>
    </source>
</evidence>
<dbReference type="AlphaFoldDB" id="A0A857N4T8"/>
<dbReference type="Proteomes" id="UP000463983">
    <property type="component" value="Chromosome"/>
</dbReference>
<dbReference type="RefSeq" id="WP_161931464.1">
    <property type="nucleotide sequence ID" value="NZ_CP047901.1"/>
</dbReference>
<proteinExistence type="predicted"/>
<dbReference type="EMBL" id="CP047901">
    <property type="protein sequence ID" value="QHO63056.1"/>
    <property type="molecule type" value="Genomic_DNA"/>
</dbReference>
<keyword evidence="2" id="KW-1185">Reference proteome</keyword>
<protein>
    <submittedName>
        <fullName evidence="1">Uncharacterized protein</fullName>
    </submittedName>
</protein>
<evidence type="ECO:0000313" key="2">
    <source>
        <dbReference type="Proteomes" id="UP000463983"/>
    </source>
</evidence>
<dbReference type="KEGG" id="caqa:MICH65_0075"/>
<organism evidence="1 2">
    <name type="scientific">Candidatus Chazhemtobacterium aquaticus</name>
    <dbReference type="NCBI Taxonomy" id="2715735"/>
    <lineage>
        <taxon>Bacteria</taxon>
        <taxon>Candidatus Chazhemtobacteraceae</taxon>
        <taxon>Candidatus Chazhemtobacterium</taxon>
    </lineage>
</organism>
<gene>
    <name evidence="1" type="ORF">MICH65_0075</name>
</gene>
<accession>A0A857N4T8</accession>